<protein>
    <recommendedName>
        <fullName evidence="3">Transmembrane protein 231</fullName>
    </recommendedName>
</protein>
<evidence type="ECO:0000256" key="8">
    <source>
        <dbReference type="ARBA" id="ARBA00023136"/>
    </source>
</evidence>
<evidence type="ECO:0000256" key="1">
    <source>
        <dbReference type="ARBA" id="ARBA00004272"/>
    </source>
</evidence>
<evidence type="ECO:0000256" key="2">
    <source>
        <dbReference type="ARBA" id="ARBA00009082"/>
    </source>
</evidence>
<dbReference type="InterPro" id="IPR019306">
    <property type="entry name" value="TMEM231"/>
</dbReference>
<keyword evidence="6 12" id="KW-1133">Transmembrane helix</keyword>
<dbReference type="Proteomes" id="UP000728185">
    <property type="component" value="Unassembled WGS sequence"/>
</dbReference>
<keyword evidence="10" id="KW-0966">Cell projection</keyword>
<evidence type="ECO:0000256" key="10">
    <source>
        <dbReference type="ARBA" id="ARBA00023273"/>
    </source>
</evidence>
<reference evidence="13" key="1">
    <citation type="submission" date="2019-05" db="EMBL/GenBank/DDBJ databases">
        <title>Annotation for the trematode Fasciolopsis buski.</title>
        <authorList>
            <person name="Choi Y.-J."/>
        </authorList>
    </citation>
    <scope>NUCLEOTIDE SEQUENCE</scope>
    <source>
        <strain evidence="13">HT</strain>
        <tissue evidence="13">Whole worm</tissue>
    </source>
</reference>
<evidence type="ECO:0000256" key="7">
    <source>
        <dbReference type="ARBA" id="ARBA00023069"/>
    </source>
</evidence>
<dbReference type="PANTHER" id="PTHR14605">
    <property type="entry name" value="CHST5 PROTEIN"/>
    <property type="match status" value="1"/>
</dbReference>
<dbReference type="AlphaFoldDB" id="A0A8E0RPQ0"/>
<name>A0A8E0RPQ0_9TREM</name>
<gene>
    <name evidence="13" type="ORF">FBUS_11448</name>
</gene>
<dbReference type="EMBL" id="LUCM01010981">
    <property type="protein sequence ID" value="KAA0184673.1"/>
    <property type="molecule type" value="Genomic_DNA"/>
</dbReference>
<dbReference type="GO" id="GO:0035869">
    <property type="term" value="C:ciliary transition zone"/>
    <property type="evidence" value="ECO:0007669"/>
    <property type="project" value="TreeGrafter"/>
</dbReference>
<evidence type="ECO:0000256" key="6">
    <source>
        <dbReference type="ARBA" id="ARBA00022989"/>
    </source>
</evidence>
<keyword evidence="4" id="KW-1003">Cell membrane</keyword>
<evidence type="ECO:0000256" key="4">
    <source>
        <dbReference type="ARBA" id="ARBA00022475"/>
    </source>
</evidence>
<keyword evidence="7" id="KW-0969">Cilium</keyword>
<comment type="similarity">
    <text evidence="2">Belongs to the TMEM231 family.</text>
</comment>
<comment type="function">
    <text evidence="11">Transmembrane component of the tectonic-like complex, a complex localized at the transition zone of primary cilia and acting as a barrier that prevents diffusion of transmembrane proteins between the cilia and plasma membranes. Required for ciliogenesis and sonic hedgehog/SHH signaling.</text>
</comment>
<keyword evidence="14" id="KW-1185">Reference proteome</keyword>
<dbReference type="GO" id="GO:0060170">
    <property type="term" value="C:ciliary membrane"/>
    <property type="evidence" value="ECO:0007669"/>
    <property type="project" value="UniProtKB-SubCell"/>
</dbReference>
<sequence length="302" mass="34896">VTTSFSQIRIYKLPELRRYSGSISSTAFVFDVCVILLVILVPILLAHYSYEFYIEEYTYAETPDVSFSEDWLLFLQTAENNFYSSSKPWNIVQSSYVTPLTSYSTMTKGIKLRIEVPVTHTSEIQSIMLMVAFNVEFYSYTRMKAYLPTMITLNVPVQSSELELIGEFLVRQSDTLPTIGQYQMAKRDHEDQEMSSSQALLQYFSFSSSPVYGEMETKLVEWKPPNPSSPRFTVSATINYGASRLVVRPGFWYTLKFAWIQYLSTALIFIYFAEKIREFVYSRKLVSTHVSSTLSKIHKNEL</sequence>
<dbReference type="OrthoDB" id="426438at2759"/>
<evidence type="ECO:0000256" key="9">
    <source>
        <dbReference type="ARBA" id="ARBA00023180"/>
    </source>
</evidence>
<dbReference type="Pfam" id="PF10149">
    <property type="entry name" value="TM231"/>
    <property type="match status" value="1"/>
</dbReference>
<feature type="transmembrane region" description="Helical" evidence="12">
    <location>
        <begin position="251"/>
        <end position="273"/>
    </location>
</feature>
<dbReference type="GO" id="GO:0060271">
    <property type="term" value="P:cilium assembly"/>
    <property type="evidence" value="ECO:0007669"/>
    <property type="project" value="TreeGrafter"/>
</dbReference>
<dbReference type="GO" id="GO:0032880">
    <property type="term" value="P:regulation of protein localization"/>
    <property type="evidence" value="ECO:0007669"/>
    <property type="project" value="TreeGrafter"/>
</dbReference>
<evidence type="ECO:0000313" key="13">
    <source>
        <dbReference type="EMBL" id="KAA0184673.1"/>
    </source>
</evidence>
<evidence type="ECO:0000256" key="3">
    <source>
        <dbReference type="ARBA" id="ARBA00015087"/>
    </source>
</evidence>
<proteinExistence type="inferred from homology"/>
<dbReference type="PANTHER" id="PTHR14605:SF1">
    <property type="entry name" value="TRANSMEMBRANE PROTEIN 231"/>
    <property type="match status" value="1"/>
</dbReference>
<feature type="transmembrane region" description="Helical" evidence="12">
    <location>
        <begin position="27"/>
        <end position="50"/>
    </location>
</feature>
<accession>A0A8E0RPQ0</accession>
<keyword evidence="9" id="KW-0325">Glycoprotein</keyword>
<keyword evidence="5 12" id="KW-0812">Transmembrane</keyword>
<evidence type="ECO:0000256" key="12">
    <source>
        <dbReference type="SAM" id="Phobius"/>
    </source>
</evidence>
<organism evidence="13 14">
    <name type="scientific">Fasciolopsis buskii</name>
    <dbReference type="NCBI Taxonomy" id="27845"/>
    <lineage>
        <taxon>Eukaryota</taxon>
        <taxon>Metazoa</taxon>
        <taxon>Spiralia</taxon>
        <taxon>Lophotrochozoa</taxon>
        <taxon>Platyhelminthes</taxon>
        <taxon>Trematoda</taxon>
        <taxon>Digenea</taxon>
        <taxon>Plagiorchiida</taxon>
        <taxon>Echinostomata</taxon>
        <taxon>Echinostomatoidea</taxon>
        <taxon>Fasciolidae</taxon>
        <taxon>Fasciolopsis</taxon>
    </lineage>
</organism>
<evidence type="ECO:0000256" key="11">
    <source>
        <dbReference type="ARBA" id="ARBA00024803"/>
    </source>
</evidence>
<evidence type="ECO:0000256" key="5">
    <source>
        <dbReference type="ARBA" id="ARBA00022692"/>
    </source>
</evidence>
<comment type="subcellular location">
    <subcellularLocation>
        <location evidence="1">Cell projection</location>
        <location evidence="1">Cilium membrane</location>
        <topology evidence="1">Multi-pass membrane protein</topology>
    </subcellularLocation>
</comment>
<feature type="non-terminal residue" evidence="13">
    <location>
        <position position="302"/>
    </location>
</feature>
<comment type="caution">
    <text evidence="13">The sequence shown here is derived from an EMBL/GenBank/DDBJ whole genome shotgun (WGS) entry which is preliminary data.</text>
</comment>
<keyword evidence="8 12" id="KW-0472">Membrane</keyword>
<evidence type="ECO:0000313" key="14">
    <source>
        <dbReference type="Proteomes" id="UP000728185"/>
    </source>
</evidence>